<accession>A0A2R8AW81</accession>
<reference evidence="2" key="1">
    <citation type="submission" date="2018-03" db="EMBL/GenBank/DDBJ databases">
        <authorList>
            <person name="Rodrigo-Torres L."/>
            <person name="Arahal R. D."/>
            <person name="Lucena T."/>
        </authorList>
    </citation>
    <scope>NUCLEOTIDE SEQUENCE [LARGE SCALE GENOMIC DNA]</scope>
    <source>
        <strain evidence="2">CECT 8871</strain>
    </source>
</reference>
<dbReference type="RefSeq" id="WP_181389439.1">
    <property type="nucleotide sequence ID" value="NZ_OMOJ01000003.1"/>
</dbReference>
<gene>
    <name evidence="1" type="ORF">PRI8871_02087</name>
</gene>
<proteinExistence type="predicted"/>
<name>A0A2R8AW81_9RHOB</name>
<dbReference type="AlphaFoldDB" id="A0A2R8AW81"/>
<sequence>MMQSLKYPPKILICMDNVLFQIAGSLGNLGPTCDRSQGLPQRIKPRITVTLFGQGMAERVAPQTALHARRDRPHVK</sequence>
<keyword evidence="2" id="KW-1185">Reference proteome</keyword>
<evidence type="ECO:0000313" key="1">
    <source>
        <dbReference type="EMBL" id="SPF80283.1"/>
    </source>
</evidence>
<dbReference type="EMBL" id="OMOJ01000003">
    <property type="protein sequence ID" value="SPF80283.1"/>
    <property type="molecule type" value="Genomic_DNA"/>
</dbReference>
<protein>
    <submittedName>
        <fullName evidence="1">Uncharacterized protein</fullName>
    </submittedName>
</protein>
<organism evidence="1 2">
    <name type="scientific">Pseudoprimorskyibacter insulae</name>
    <dbReference type="NCBI Taxonomy" id="1695997"/>
    <lineage>
        <taxon>Bacteria</taxon>
        <taxon>Pseudomonadati</taxon>
        <taxon>Pseudomonadota</taxon>
        <taxon>Alphaproteobacteria</taxon>
        <taxon>Rhodobacterales</taxon>
        <taxon>Paracoccaceae</taxon>
        <taxon>Pseudoprimorskyibacter</taxon>
    </lineage>
</organism>
<dbReference type="Proteomes" id="UP000244904">
    <property type="component" value="Unassembled WGS sequence"/>
</dbReference>
<evidence type="ECO:0000313" key="2">
    <source>
        <dbReference type="Proteomes" id="UP000244904"/>
    </source>
</evidence>